<organism evidence="3 4">
    <name type="scientific">Macrostomum lignano</name>
    <dbReference type="NCBI Taxonomy" id="282301"/>
    <lineage>
        <taxon>Eukaryota</taxon>
        <taxon>Metazoa</taxon>
        <taxon>Spiralia</taxon>
        <taxon>Lophotrochozoa</taxon>
        <taxon>Platyhelminthes</taxon>
        <taxon>Rhabditophora</taxon>
        <taxon>Macrostomorpha</taxon>
        <taxon>Macrostomida</taxon>
        <taxon>Macrostomidae</taxon>
        <taxon>Macrostomum</taxon>
    </lineage>
</organism>
<dbReference type="PROSITE" id="PS51256">
    <property type="entry name" value="GS"/>
    <property type="match status" value="1"/>
</dbReference>
<reference evidence="4" key="1">
    <citation type="submission" date="2016-11" db="UniProtKB">
        <authorList>
            <consortium name="WormBaseParasite"/>
        </authorList>
    </citation>
    <scope>IDENTIFICATION</scope>
</reference>
<sequence length="376" mass="39466">PCRRAQKLLPQKRQSLANLAEAICADRCSAAGGSQAAGDGGLGAFASAVAGFVGLAALATAAPGLRPRLPALRRPAEARQAERLLARIARSSEAAAGGAADADSEAGAEGRPSISMSWRRFGGHQQQQAGCLFSSGYGNPHLVRRTIARDTHCWIARRGRAGLARFSGRAEASWSREGEIYARLAWRTPSILGLHPLLTTWTPAWETQLWLITITMPTGPCSTASAVGCAGMCHSIVTGLAHLHTRAHLGRVSLSRHRTLRQLLDGGPALGSFREPPAGRLVARAWCWVTRRPALPRGPTVSLRRVGAGQFPAWVTCASWCAGRGAPVPAPAADAWLAAVSLSVASSLTAACSALATRNLASDSERWGSSSGLRGF</sequence>
<dbReference type="AlphaFoldDB" id="A0A1I8FLJ7"/>
<accession>A0A1I8FLJ7</accession>
<protein>
    <submittedName>
        <fullName evidence="4">GS domain-containing protein</fullName>
    </submittedName>
</protein>
<keyword evidence="1" id="KW-0812">Transmembrane</keyword>
<feature type="domain" description="GS" evidence="2">
    <location>
        <begin position="108"/>
        <end position="150"/>
    </location>
</feature>
<evidence type="ECO:0000259" key="2">
    <source>
        <dbReference type="PROSITE" id="PS51256"/>
    </source>
</evidence>
<name>A0A1I8FLJ7_9PLAT</name>
<proteinExistence type="predicted"/>
<keyword evidence="1" id="KW-1133">Transmembrane helix</keyword>
<evidence type="ECO:0000313" key="3">
    <source>
        <dbReference type="Proteomes" id="UP000095280"/>
    </source>
</evidence>
<feature type="transmembrane region" description="Helical" evidence="1">
    <location>
        <begin position="42"/>
        <end position="65"/>
    </location>
</feature>
<dbReference type="GO" id="GO:0005524">
    <property type="term" value="F:ATP binding"/>
    <property type="evidence" value="ECO:0007669"/>
    <property type="project" value="InterPro"/>
</dbReference>
<dbReference type="GO" id="GO:0016020">
    <property type="term" value="C:membrane"/>
    <property type="evidence" value="ECO:0007669"/>
    <property type="project" value="InterPro"/>
</dbReference>
<evidence type="ECO:0000256" key="1">
    <source>
        <dbReference type="SAM" id="Phobius"/>
    </source>
</evidence>
<keyword evidence="1" id="KW-0472">Membrane</keyword>
<keyword evidence="3" id="KW-1185">Reference proteome</keyword>
<dbReference type="WBParaSite" id="maker-unitig_39268-snap-gene-0.2-mRNA-1">
    <property type="protein sequence ID" value="maker-unitig_39268-snap-gene-0.2-mRNA-1"/>
    <property type="gene ID" value="maker-unitig_39268-snap-gene-0.2"/>
</dbReference>
<dbReference type="GO" id="GO:0004675">
    <property type="term" value="F:transmembrane receptor protein serine/threonine kinase activity"/>
    <property type="evidence" value="ECO:0007669"/>
    <property type="project" value="InterPro"/>
</dbReference>
<evidence type="ECO:0000313" key="4">
    <source>
        <dbReference type="WBParaSite" id="maker-unitig_39268-snap-gene-0.2-mRNA-1"/>
    </source>
</evidence>
<dbReference type="Proteomes" id="UP000095280">
    <property type="component" value="Unplaced"/>
</dbReference>
<dbReference type="InterPro" id="IPR003605">
    <property type="entry name" value="GS_dom"/>
</dbReference>